<dbReference type="NCBIfam" id="TIGR00225">
    <property type="entry name" value="prc"/>
    <property type="match status" value="1"/>
</dbReference>
<dbReference type="EC" id="3.4.21.102" evidence="8"/>
<evidence type="ECO:0000313" key="8">
    <source>
        <dbReference type="EMBL" id="ACZ01176.1"/>
    </source>
</evidence>
<dbReference type="Gene3D" id="3.90.226.10">
    <property type="entry name" value="2-enoyl-CoA Hydratase, Chain A, domain 1"/>
    <property type="match status" value="1"/>
</dbReference>
<evidence type="ECO:0000256" key="5">
    <source>
        <dbReference type="RuleBase" id="RU004404"/>
    </source>
</evidence>
<gene>
    <name evidence="8" type="ordered locus">Smon_0703</name>
</gene>
<keyword evidence="9" id="KW-1185">Reference proteome</keyword>
<accession>D1AY00</accession>
<dbReference type="EMBL" id="CP001779">
    <property type="protein sequence ID" value="ACZ01176.1"/>
    <property type="molecule type" value="Genomic_DNA"/>
</dbReference>
<organism evidence="8 9">
    <name type="scientific">Streptobacillus moniliformis (strain ATCC 14647 / DSM 12112 / NCTC 10651 / 9901)</name>
    <dbReference type="NCBI Taxonomy" id="519441"/>
    <lineage>
        <taxon>Bacteria</taxon>
        <taxon>Fusobacteriati</taxon>
        <taxon>Fusobacteriota</taxon>
        <taxon>Fusobacteriia</taxon>
        <taxon>Fusobacteriales</taxon>
        <taxon>Leptotrichiaceae</taxon>
        <taxon>Streptobacillus</taxon>
    </lineage>
</organism>
<dbReference type="InterPro" id="IPR036034">
    <property type="entry name" value="PDZ_sf"/>
</dbReference>
<dbReference type="PANTHER" id="PTHR32060">
    <property type="entry name" value="TAIL-SPECIFIC PROTEASE"/>
    <property type="match status" value="1"/>
</dbReference>
<dbReference type="GO" id="GO:0030288">
    <property type="term" value="C:outer membrane-bounded periplasmic space"/>
    <property type="evidence" value="ECO:0007669"/>
    <property type="project" value="TreeGrafter"/>
</dbReference>
<dbReference type="SUPFAM" id="SSF50156">
    <property type="entry name" value="PDZ domain-like"/>
    <property type="match status" value="1"/>
</dbReference>
<dbReference type="InterPro" id="IPR029045">
    <property type="entry name" value="ClpP/crotonase-like_dom_sf"/>
</dbReference>
<dbReference type="eggNOG" id="COG0793">
    <property type="taxonomic scope" value="Bacteria"/>
</dbReference>
<evidence type="ECO:0000256" key="6">
    <source>
        <dbReference type="SAM" id="MobiDB-lite"/>
    </source>
</evidence>
<dbReference type="Pfam" id="PF22694">
    <property type="entry name" value="CtpB_N-like"/>
    <property type="match status" value="1"/>
</dbReference>
<keyword evidence="2 5" id="KW-0645">Protease</keyword>
<dbReference type="HOGENOM" id="CLU_017295_0_0_0"/>
<dbReference type="Pfam" id="PF13180">
    <property type="entry name" value="PDZ_2"/>
    <property type="match status" value="1"/>
</dbReference>
<comment type="similarity">
    <text evidence="1 5">Belongs to the peptidase S41A family.</text>
</comment>
<dbReference type="GeneID" id="29674082"/>
<feature type="region of interest" description="Disordered" evidence="6">
    <location>
        <begin position="441"/>
        <end position="463"/>
    </location>
</feature>
<keyword evidence="4 5" id="KW-0720">Serine protease</keyword>
<dbReference type="InterPro" id="IPR004447">
    <property type="entry name" value="Peptidase_S41A"/>
</dbReference>
<dbReference type="GO" id="GO:0007165">
    <property type="term" value="P:signal transduction"/>
    <property type="evidence" value="ECO:0007669"/>
    <property type="project" value="TreeGrafter"/>
</dbReference>
<dbReference type="InterPro" id="IPR001478">
    <property type="entry name" value="PDZ"/>
</dbReference>
<evidence type="ECO:0000313" key="9">
    <source>
        <dbReference type="Proteomes" id="UP000002072"/>
    </source>
</evidence>
<keyword evidence="3 5" id="KW-0378">Hydrolase</keyword>
<dbReference type="SMART" id="SM00245">
    <property type="entry name" value="TSPc"/>
    <property type="match status" value="1"/>
</dbReference>
<proteinExistence type="inferred from homology"/>
<dbReference type="RefSeq" id="WP_012858727.1">
    <property type="nucleotide sequence ID" value="NC_013515.1"/>
</dbReference>
<dbReference type="STRING" id="519441.Smon_0703"/>
<dbReference type="AlphaFoldDB" id="D1AY00"/>
<dbReference type="OrthoDB" id="9812068at2"/>
<dbReference type="SUPFAM" id="SSF52096">
    <property type="entry name" value="ClpP/crotonase"/>
    <property type="match status" value="1"/>
</dbReference>
<evidence type="ECO:0000256" key="4">
    <source>
        <dbReference type="ARBA" id="ARBA00022825"/>
    </source>
</evidence>
<protein>
    <submittedName>
        <fullName evidence="8">Carboxyl-terminal protease</fullName>
        <ecNumber evidence="8">3.4.21.102</ecNumber>
    </submittedName>
</protein>
<dbReference type="Gene3D" id="3.30.750.44">
    <property type="match status" value="1"/>
</dbReference>
<evidence type="ECO:0000256" key="2">
    <source>
        <dbReference type="ARBA" id="ARBA00022670"/>
    </source>
</evidence>
<evidence type="ECO:0000259" key="7">
    <source>
        <dbReference type="PROSITE" id="PS50106"/>
    </source>
</evidence>
<dbReference type="InterPro" id="IPR055210">
    <property type="entry name" value="CtpA/B_N"/>
</dbReference>
<sequence length="463" mass="52341">MKINKKHLLTMFLIGALGYVTYSEESQIIRKKEIAAEQRANATVDIRNINKIIQTINRINEIWVGSEEVDKEKLYEAALRGMVKSLKDPYSEYLSEKETEEFNQDIDGIYIGVGMTIKKEVGDYLEVTSTFIGGPAFKSGIQIGDIITKIDDKDIIDLTATETSKRLKGDENTKVKVEIYRRGLKNPFTLTLKREKIKLGNVEYSMYDNKNKIGYISLLQFDNNVSEEIKNAVLDLKEQGMKKLIFDLRGNPGGSLQEAVKIASMFVPDDLIVSLKTKSGIDEKHTRIGEQIFKGEMVILVNKGSASASEIVTGVLKDYERATIIGETTYGKGVAQAIYPLINGKDVLKLTIAEYSTPKNNNINKNGIEPNIHIKMNPLLLDKGYSKETKEAKENRKKEIIKFLEEIEGKEKAAEIIKEGDKQFNVALKFLLGEKIESDKKDEEKLNKKTKKDKILEENNKKK</sequence>
<evidence type="ECO:0000256" key="3">
    <source>
        <dbReference type="ARBA" id="ARBA00022801"/>
    </source>
</evidence>
<feature type="domain" description="PDZ" evidence="7">
    <location>
        <begin position="99"/>
        <end position="168"/>
    </location>
</feature>
<dbReference type="GO" id="GO:0006508">
    <property type="term" value="P:proteolysis"/>
    <property type="evidence" value="ECO:0007669"/>
    <property type="project" value="UniProtKB-KW"/>
</dbReference>
<dbReference type="Proteomes" id="UP000002072">
    <property type="component" value="Chromosome"/>
</dbReference>
<dbReference type="PANTHER" id="PTHR32060:SF30">
    <property type="entry name" value="CARBOXY-TERMINAL PROCESSING PROTEASE CTPA"/>
    <property type="match status" value="1"/>
</dbReference>
<reference evidence="8 9" key="1">
    <citation type="journal article" date="2009" name="Stand. Genomic Sci.">
        <title>Complete genome sequence of Streptobacillus moniliformis type strain (9901T).</title>
        <authorList>
            <person name="Nolan M."/>
            <person name="Gronow S."/>
            <person name="Lapidus A."/>
            <person name="Ivanova N."/>
            <person name="Copeland A."/>
            <person name="Lucas S."/>
            <person name="Del Rio T.G."/>
            <person name="Chen F."/>
            <person name="Tice H."/>
            <person name="Pitluck S."/>
            <person name="Cheng J.F."/>
            <person name="Sims D."/>
            <person name="Meincke L."/>
            <person name="Bruce D."/>
            <person name="Goodwin L."/>
            <person name="Brettin T."/>
            <person name="Han C."/>
            <person name="Detter J.C."/>
            <person name="Ovchinikova G."/>
            <person name="Pati A."/>
            <person name="Mavromatis K."/>
            <person name="Mikhailova N."/>
            <person name="Chen A."/>
            <person name="Palaniappan K."/>
            <person name="Land M."/>
            <person name="Hauser L."/>
            <person name="Chang Y.J."/>
            <person name="Jeffries C.D."/>
            <person name="Rohde M."/>
            <person name="Sproer C."/>
            <person name="Goker M."/>
            <person name="Bristow J."/>
            <person name="Eisen J.A."/>
            <person name="Markowitz V."/>
            <person name="Hugenholtz P."/>
            <person name="Kyrpides N.C."/>
            <person name="Klenk H.P."/>
            <person name="Chain P."/>
        </authorList>
    </citation>
    <scope>NUCLEOTIDE SEQUENCE [LARGE SCALE GENOMIC DNA]</scope>
    <source>
        <strain evidence="9">ATCC 14647 / DSM 12112 / NCTC 10651 / 9901</strain>
    </source>
</reference>
<dbReference type="GO" id="GO:0004252">
    <property type="term" value="F:serine-type endopeptidase activity"/>
    <property type="evidence" value="ECO:0007669"/>
    <property type="project" value="UniProtKB-EC"/>
</dbReference>
<dbReference type="MEROPS" id="S41.004"/>
<dbReference type="InterPro" id="IPR005151">
    <property type="entry name" value="Tail-specific_protease"/>
</dbReference>
<dbReference type="Gene3D" id="2.30.42.10">
    <property type="match status" value="1"/>
</dbReference>
<dbReference type="CDD" id="cd06782">
    <property type="entry name" value="cpPDZ_CPP-like"/>
    <property type="match status" value="1"/>
</dbReference>
<dbReference type="SMART" id="SM00228">
    <property type="entry name" value="PDZ"/>
    <property type="match status" value="1"/>
</dbReference>
<dbReference type="Pfam" id="PF03572">
    <property type="entry name" value="Peptidase_S41"/>
    <property type="match status" value="1"/>
</dbReference>
<dbReference type="PROSITE" id="PS50106">
    <property type="entry name" value="PDZ"/>
    <property type="match status" value="1"/>
</dbReference>
<evidence type="ECO:0000256" key="1">
    <source>
        <dbReference type="ARBA" id="ARBA00009179"/>
    </source>
</evidence>
<name>D1AY00_STRM9</name>
<dbReference type="KEGG" id="smf:Smon_0703"/>
<dbReference type="CDD" id="cd07560">
    <property type="entry name" value="Peptidase_S41_CPP"/>
    <property type="match status" value="1"/>
</dbReference>